<feature type="domain" description="AMP-dependent synthetase/ligase" evidence="2">
    <location>
        <begin position="20"/>
        <end position="285"/>
    </location>
</feature>
<evidence type="ECO:0000259" key="2">
    <source>
        <dbReference type="Pfam" id="PF00501"/>
    </source>
</evidence>
<dbReference type="Pfam" id="PF13193">
    <property type="entry name" value="AMP-binding_C"/>
    <property type="match status" value="1"/>
</dbReference>
<feature type="domain" description="AMP-binding enzyme C-terminal" evidence="3">
    <location>
        <begin position="359"/>
        <end position="428"/>
    </location>
</feature>
<comment type="similarity">
    <text evidence="1">Belongs to the ATP-dependent AMP-binding enzyme family.</text>
</comment>
<dbReference type="PANTHER" id="PTHR43201:SF8">
    <property type="entry name" value="ACYL-COA SYNTHETASE FAMILY MEMBER 3"/>
    <property type="match status" value="1"/>
</dbReference>
<dbReference type="PANTHER" id="PTHR43201">
    <property type="entry name" value="ACYL-COA SYNTHETASE"/>
    <property type="match status" value="1"/>
</dbReference>
<name>A0A809SB22_9PROT</name>
<accession>A0A809SB22</accession>
<dbReference type="GO" id="GO:0006631">
    <property type="term" value="P:fatty acid metabolic process"/>
    <property type="evidence" value="ECO:0007669"/>
    <property type="project" value="TreeGrafter"/>
</dbReference>
<evidence type="ECO:0000313" key="5">
    <source>
        <dbReference type="Proteomes" id="UP000463939"/>
    </source>
</evidence>
<dbReference type="Gene3D" id="3.30.300.30">
    <property type="match status" value="1"/>
</dbReference>
<evidence type="ECO:0000256" key="1">
    <source>
        <dbReference type="ARBA" id="ARBA00006432"/>
    </source>
</evidence>
<dbReference type="KEGG" id="sniv:SFSGTM_31210"/>
<reference evidence="5" key="1">
    <citation type="submission" date="2019-11" db="EMBL/GenBank/DDBJ databases">
        <title>Isolation and characterization of a novel species in the genus Sulfuriferula.</title>
        <authorList>
            <person name="Mochizuki J."/>
            <person name="Kojima H."/>
            <person name="Fukui M."/>
        </authorList>
    </citation>
    <scope>NUCLEOTIDE SEQUENCE [LARGE SCALE GENOMIC DNA]</scope>
    <source>
        <strain evidence="5">SGTM</strain>
    </source>
</reference>
<keyword evidence="5" id="KW-1185">Reference proteome</keyword>
<dbReference type="InterPro" id="IPR045851">
    <property type="entry name" value="AMP-bd_C_sf"/>
</dbReference>
<proteinExistence type="inferred from homology"/>
<dbReference type="InterPro" id="IPR000873">
    <property type="entry name" value="AMP-dep_synth/lig_dom"/>
</dbReference>
<dbReference type="InterPro" id="IPR042099">
    <property type="entry name" value="ANL_N_sf"/>
</dbReference>
<dbReference type="InterPro" id="IPR025110">
    <property type="entry name" value="AMP-bd_C"/>
</dbReference>
<organism evidence="4 5">
    <name type="scientific">Sulfuriferula nivalis</name>
    <dbReference type="NCBI Taxonomy" id="2675298"/>
    <lineage>
        <taxon>Bacteria</taxon>
        <taxon>Pseudomonadati</taxon>
        <taxon>Pseudomonadota</taxon>
        <taxon>Betaproteobacteria</taxon>
        <taxon>Nitrosomonadales</taxon>
        <taxon>Sulfuricellaceae</taxon>
        <taxon>Sulfuriferula</taxon>
    </lineage>
</organism>
<protein>
    <submittedName>
        <fullName evidence="4">AMP-ligase</fullName>
    </submittedName>
</protein>
<dbReference type="Gene3D" id="3.40.50.12780">
    <property type="entry name" value="N-terminal domain of ligase-like"/>
    <property type="match status" value="1"/>
</dbReference>
<dbReference type="AlphaFoldDB" id="A0A809SB22"/>
<sequence>MPSIPLFSHTQPDQIIAWQHGTAITAAQFLADVKQLAAQLPASSHILNMCADRYRFAVGLAAAVISNKISLLPPTHTAEMINQLKCYAPDAFCLTEQALPAIALPQTLYPAAPATISEQFDIPQIANTQHVAIVFTSGSTGVPQAHTKTWGQLTHSARAEAQQLGLMDGATYTLIGTVPPQHMYGLESTVIMPLQSSNALDSRQPFYPADICQAIAAAPAPAVLISSPVHLRALLDAGLQPDPIALIVSATAPLSVELAGALETRFHTHVHEVYGSTETGVIATRLPVHSAAWQLFPNIKLSINGEHASVSSVQINPAITLNDIIEPVGENTFLLHGRTADLVNIAGKRSSLSYLNHQLTSLPGVVDGAFYMPDEITPDSITRLAAFVVAPALDATQLRALLRACIDPAFLPRPLIFVDQLPRNATGKLPRTALRDLLHNHLTPPAA</sequence>
<gene>
    <name evidence="4" type="ORF">SFSGTM_31210</name>
</gene>
<dbReference type="Pfam" id="PF00501">
    <property type="entry name" value="AMP-binding"/>
    <property type="match status" value="1"/>
</dbReference>
<dbReference type="SUPFAM" id="SSF56801">
    <property type="entry name" value="Acetyl-CoA synthetase-like"/>
    <property type="match status" value="1"/>
</dbReference>
<dbReference type="EMBL" id="AP021881">
    <property type="protein sequence ID" value="BBP02413.1"/>
    <property type="molecule type" value="Genomic_DNA"/>
</dbReference>
<evidence type="ECO:0000259" key="3">
    <source>
        <dbReference type="Pfam" id="PF13193"/>
    </source>
</evidence>
<evidence type="ECO:0000313" key="4">
    <source>
        <dbReference type="EMBL" id="BBP02413.1"/>
    </source>
</evidence>
<dbReference type="Proteomes" id="UP000463939">
    <property type="component" value="Chromosome"/>
</dbReference>
<keyword evidence="4" id="KW-0436">Ligase</keyword>
<dbReference type="GO" id="GO:0031956">
    <property type="term" value="F:medium-chain fatty acid-CoA ligase activity"/>
    <property type="evidence" value="ECO:0007669"/>
    <property type="project" value="TreeGrafter"/>
</dbReference>